<sequence>MRLLNCSTLQFEDVTSANQQTYSILSHTWHKNEVLYGPLSDYKDPKYEEGMKKILGACKIALRDQFKHIWIDTCCIDKKSSAELSEAINSMYTWYSKAKRCYVYLKDFDSKDPDADLSKCLWFTRGWTLQELIAPSDMHFYDKKWRYFGSKLELYAALEAITGIERAILRAEGPLHLVSVAKRMSWASQRQTTREEDMAYCLIGIFGINMPLLYGEGGVRAFMRLQEELIKESNDLTVFAWQAKAEDSGPMPYRGALAWSPQEFKDAGSIVSVANPKTNPEFAITNKGVRIQTQLSFDNKGMIFMPLNCHRGERVNHTIGIYLVSIGGGVFTREVPDRLGLQDTRNTSNSELIYITKDVRDARYI</sequence>
<organism evidence="2 3">
    <name type="scientific">Periconia digitata</name>
    <dbReference type="NCBI Taxonomy" id="1303443"/>
    <lineage>
        <taxon>Eukaryota</taxon>
        <taxon>Fungi</taxon>
        <taxon>Dikarya</taxon>
        <taxon>Ascomycota</taxon>
        <taxon>Pezizomycotina</taxon>
        <taxon>Dothideomycetes</taxon>
        <taxon>Pleosporomycetidae</taxon>
        <taxon>Pleosporales</taxon>
        <taxon>Massarineae</taxon>
        <taxon>Periconiaceae</taxon>
        <taxon>Periconia</taxon>
    </lineage>
</organism>
<gene>
    <name evidence="2" type="ORF">PDIGIT_LOCUS12510</name>
</gene>
<dbReference type="Pfam" id="PF06985">
    <property type="entry name" value="HET"/>
    <property type="match status" value="1"/>
</dbReference>
<dbReference type="PANTHER" id="PTHR10622:SF12">
    <property type="entry name" value="HET DOMAIN-CONTAINING PROTEIN"/>
    <property type="match status" value="1"/>
</dbReference>
<dbReference type="OrthoDB" id="20872at2759"/>
<feature type="domain" description="Heterokaryon incompatibility" evidence="1">
    <location>
        <begin position="22"/>
        <end position="112"/>
    </location>
</feature>
<dbReference type="InterPro" id="IPR010730">
    <property type="entry name" value="HET"/>
</dbReference>
<protein>
    <recommendedName>
        <fullName evidence="1">Heterokaryon incompatibility domain-containing protein</fullName>
    </recommendedName>
</protein>
<comment type="caution">
    <text evidence="2">The sequence shown here is derived from an EMBL/GenBank/DDBJ whole genome shotgun (WGS) entry which is preliminary data.</text>
</comment>
<dbReference type="PANTHER" id="PTHR10622">
    <property type="entry name" value="HET DOMAIN-CONTAINING PROTEIN"/>
    <property type="match status" value="1"/>
</dbReference>
<evidence type="ECO:0000313" key="3">
    <source>
        <dbReference type="Proteomes" id="UP001152607"/>
    </source>
</evidence>
<dbReference type="AlphaFoldDB" id="A0A9W4UPA1"/>
<dbReference type="EMBL" id="CAOQHR010000009">
    <property type="protein sequence ID" value="CAI6339354.1"/>
    <property type="molecule type" value="Genomic_DNA"/>
</dbReference>
<evidence type="ECO:0000313" key="2">
    <source>
        <dbReference type="EMBL" id="CAI6339354.1"/>
    </source>
</evidence>
<proteinExistence type="predicted"/>
<evidence type="ECO:0000259" key="1">
    <source>
        <dbReference type="Pfam" id="PF06985"/>
    </source>
</evidence>
<reference evidence="2" key="1">
    <citation type="submission" date="2023-01" db="EMBL/GenBank/DDBJ databases">
        <authorList>
            <person name="Van Ghelder C."/>
            <person name="Rancurel C."/>
        </authorList>
    </citation>
    <scope>NUCLEOTIDE SEQUENCE</scope>
    <source>
        <strain evidence="2">CNCM I-4278</strain>
    </source>
</reference>
<accession>A0A9W4UPA1</accession>
<name>A0A9W4UPA1_9PLEO</name>
<dbReference type="Proteomes" id="UP001152607">
    <property type="component" value="Unassembled WGS sequence"/>
</dbReference>
<keyword evidence="3" id="KW-1185">Reference proteome</keyword>